<gene>
    <name evidence="1" type="ORF">BDV98DRAFT_273898</name>
</gene>
<sequence>MKFDSPWDFHLAYSDNKVCATSVYETLPMSTSLRTIFYNARLRRSTKAATWQQQLLSTSTRDRICCSPIQWSDCQHWAIAIILTPSLVVTGLHASWAGFSC</sequence>
<organism evidence="1 2">
    <name type="scientific">Pterulicium gracile</name>
    <dbReference type="NCBI Taxonomy" id="1884261"/>
    <lineage>
        <taxon>Eukaryota</taxon>
        <taxon>Fungi</taxon>
        <taxon>Dikarya</taxon>
        <taxon>Basidiomycota</taxon>
        <taxon>Agaricomycotina</taxon>
        <taxon>Agaricomycetes</taxon>
        <taxon>Agaricomycetidae</taxon>
        <taxon>Agaricales</taxon>
        <taxon>Pleurotineae</taxon>
        <taxon>Pterulaceae</taxon>
        <taxon>Pterulicium</taxon>
    </lineage>
</organism>
<protein>
    <submittedName>
        <fullName evidence="1">Uncharacterized protein</fullName>
    </submittedName>
</protein>
<proteinExistence type="predicted"/>
<evidence type="ECO:0000313" key="2">
    <source>
        <dbReference type="Proteomes" id="UP000305067"/>
    </source>
</evidence>
<dbReference type="AlphaFoldDB" id="A0A5C3Q7M6"/>
<reference evidence="1 2" key="1">
    <citation type="journal article" date="2019" name="Nat. Ecol. Evol.">
        <title>Megaphylogeny resolves global patterns of mushroom evolution.</title>
        <authorList>
            <person name="Varga T."/>
            <person name="Krizsan K."/>
            <person name="Foldi C."/>
            <person name="Dima B."/>
            <person name="Sanchez-Garcia M."/>
            <person name="Sanchez-Ramirez S."/>
            <person name="Szollosi G.J."/>
            <person name="Szarkandi J.G."/>
            <person name="Papp V."/>
            <person name="Albert L."/>
            <person name="Andreopoulos W."/>
            <person name="Angelini C."/>
            <person name="Antonin V."/>
            <person name="Barry K.W."/>
            <person name="Bougher N.L."/>
            <person name="Buchanan P."/>
            <person name="Buyck B."/>
            <person name="Bense V."/>
            <person name="Catcheside P."/>
            <person name="Chovatia M."/>
            <person name="Cooper J."/>
            <person name="Damon W."/>
            <person name="Desjardin D."/>
            <person name="Finy P."/>
            <person name="Geml J."/>
            <person name="Haridas S."/>
            <person name="Hughes K."/>
            <person name="Justo A."/>
            <person name="Karasinski D."/>
            <person name="Kautmanova I."/>
            <person name="Kiss B."/>
            <person name="Kocsube S."/>
            <person name="Kotiranta H."/>
            <person name="LaButti K.M."/>
            <person name="Lechner B.E."/>
            <person name="Liimatainen K."/>
            <person name="Lipzen A."/>
            <person name="Lukacs Z."/>
            <person name="Mihaltcheva S."/>
            <person name="Morgado L.N."/>
            <person name="Niskanen T."/>
            <person name="Noordeloos M.E."/>
            <person name="Ohm R.A."/>
            <person name="Ortiz-Santana B."/>
            <person name="Ovrebo C."/>
            <person name="Racz N."/>
            <person name="Riley R."/>
            <person name="Savchenko A."/>
            <person name="Shiryaev A."/>
            <person name="Soop K."/>
            <person name="Spirin V."/>
            <person name="Szebenyi C."/>
            <person name="Tomsovsky M."/>
            <person name="Tulloss R.E."/>
            <person name="Uehling J."/>
            <person name="Grigoriev I.V."/>
            <person name="Vagvolgyi C."/>
            <person name="Papp T."/>
            <person name="Martin F.M."/>
            <person name="Miettinen O."/>
            <person name="Hibbett D.S."/>
            <person name="Nagy L.G."/>
        </authorList>
    </citation>
    <scope>NUCLEOTIDE SEQUENCE [LARGE SCALE GENOMIC DNA]</scope>
    <source>
        <strain evidence="1 2">CBS 309.79</strain>
    </source>
</reference>
<keyword evidence="2" id="KW-1185">Reference proteome</keyword>
<dbReference type="EMBL" id="ML178851">
    <property type="protein sequence ID" value="TFK97049.1"/>
    <property type="molecule type" value="Genomic_DNA"/>
</dbReference>
<name>A0A5C3Q7M6_9AGAR</name>
<dbReference type="Proteomes" id="UP000305067">
    <property type="component" value="Unassembled WGS sequence"/>
</dbReference>
<accession>A0A5C3Q7M6</accession>
<evidence type="ECO:0000313" key="1">
    <source>
        <dbReference type="EMBL" id="TFK97049.1"/>
    </source>
</evidence>